<comment type="caution">
    <text evidence="2">The sequence shown here is derived from an EMBL/GenBank/DDBJ whole genome shotgun (WGS) entry which is preliminary data.</text>
</comment>
<keyword evidence="3" id="KW-1185">Reference proteome</keyword>
<accession>A0A7J7NMC9</accession>
<keyword evidence="1" id="KW-0472">Membrane</keyword>
<protein>
    <submittedName>
        <fullName evidence="2">Uncharacterized protein</fullName>
    </submittedName>
</protein>
<reference evidence="2 3" key="1">
    <citation type="journal article" date="2020" name="IScience">
        <title>Genome Sequencing of the Endangered Kingdonia uniflora (Circaeasteraceae, Ranunculales) Reveals Potential Mechanisms of Evolutionary Specialization.</title>
        <authorList>
            <person name="Sun Y."/>
            <person name="Deng T."/>
            <person name="Zhang A."/>
            <person name="Moore M.J."/>
            <person name="Landis J.B."/>
            <person name="Lin N."/>
            <person name="Zhang H."/>
            <person name="Zhang X."/>
            <person name="Huang J."/>
            <person name="Zhang X."/>
            <person name="Sun H."/>
            <person name="Wang H."/>
        </authorList>
    </citation>
    <scope>NUCLEOTIDE SEQUENCE [LARGE SCALE GENOMIC DNA]</scope>
    <source>
        <strain evidence="2">TB1705</strain>
        <tissue evidence="2">Leaf</tissue>
    </source>
</reference>
<keyword evidence="1" id="KW-1133">Transmembrane helix</keyword>
<proteinExistence type="predicted"/>
<evidence type="ECO:0000256" key="1">
    <source>
        <dbReference type="SAM" id="Phobius"/>
    </source>
</evidence>
<keyword evidence="1" id="KW-0812">Transmembrane</keyword>
<sequence length="98" mass="11429">MSTPRKVLVEVYYPTPRRRQSYLLHWQGTHGDMAYFGLGLHLYFQGDLGCWTCNSSCKNNNFIIIVFFSIIFDMFFSFFCISKNTFVITLPSFKLTCG</sequence>
<organism evidence="2 3">
    <name type="scientific">Kingdonia uniflora</name>
    <dbReference type="NCBI Taxonomy" id="39325"/>
    <lineage>
        <taxon>Eukaryota</taxon>
        <taxon>Viridiplantae</taxon>
        <taxon>Streptophyta</taxon>
        <taxon>Embryophyta</taxon>
        <taxon>Tracheophyta</taxon>
        <taxon>Spermatophyta</taxon>
        <taxon>Magnoliopsida</taxon>
        <taxon>Ranunculales</taxon>
        <taxon>Circaeasteraceae</taxon>
        <taxon>Kingdonia</taxon>
    </lineage>
</organism>
<evidence type="ECO:0000313" key="2">
    <source>
        <dbReference type="EMBL" id="KAF6168144.1"/>
    </source>
</evidence>
<dbReference type="EMBL" id="JACGCM010000704">
    <property type="protein sequence ID" value="KAF6168144.1"/>
    <property type="molecule type" value="Genomic_DNA"/>
</dbReference>
<name>A0A7J7NMC9_9MAGN</name>
<dbReference type="AlphaFoldDB" id="A0A7J7NMC9"/>
<gene>
    <name evidence="2" type="ORF">GIB67_011529</name>
</gene>
<feature type="transmembrane region" description="Helical" evidence="1">
    <location>
        <begin position="62"/>
        <end position="81"/>
    </location>
</feature>
<evidence type="ECO:0000313" key="3">
    <source>
        <dbReference type="Proteomes" id="UP000541444"/>
    </source>
</evidence>
<dbReference type="Proteomes" id="UP000541444">
    <property type="component" value="Unassembled WGS sequence"/>
</dbReference>